<dbReference type="Gene3D" id="3.90.1530.10">
    <property type="entry name" value="Conserved hypothetical protein from pyrococcus furiosus pfu- 392566-001, ParB domain"/>
    <property type="match status" value="1"/>
</dbReference>
<dbReference type="KEGG" id="brv:CFK39_15925"/>
<dbReference type="InterPro" id="IPR003115">
    <property type="entry name" value="ParB_N"/>
</dbReference>
<evidence type="ECO:0000313" key="3">
    <source>
        <dbReference type="Proteomes" id="UP000198398"/>
    </source>
</evidence>
<dbReference type="Pfam" id="PF02195">
    <property type="entry name" value="ParB_N"/>
    <property type="match status" value="1"/>
</dbReference>
<dbReference type="GO" id="GO:0007059">
    <property type="term" value="P:chromosome segregation"/>
    <property type="evidence" value="ECO:0007669"/>
    <property type="project" value="TreeGrafter"/>
</dbReference>
<dbReference type="Gene3D" id="1.10.10.730">
    <property type="entry name" value="KorB DNA-binding domain"/>
    <property type="match status" value="1"/>
</dbReference>
<protein>
    <submittedName>
        <fullName evidence="2">Chromosome partitioning protein ParB</fullName>
    </submittedName>
</protein>
<dbReference type="RefSeq" id="WP_089066565.1">
    <property type="nucleotide sequence ID" value="NZ_CP022318.1"/>
</dbReference>
<dbReference type="InterPro" id="IPR036086">
    <property type="entry name" value="ParB/Sulfiredoxin_sf"/>
</dbReference>
<feature type="domain" description="ParB-like N-terminal" evidence="1">
    <location>
        <begin position="11"/>
        <end position="99"/>
    </location>
</feature>
<dbReference type="PANTHER" id="PTHR33375:SF1">
    <property type="entry name" value="CHROMOSOME-PARTITIONING PROTEIN PARB-RELATED"/>
    <property type="match status" value="1"/>
</dbReference>
<dbReference type="PANTHER" id="PTHR33375">
    <property type="entry name" value="CHROMOSOME-PARTITIONING PROTEIN PARB-RELATED"/>
    <property type="match status" value="1"/>
</dbReference>
<sequence>MTTTDTTRTLVHVDPASIVLDTNVRTDARLDKDFVASIRDHGVMQPVVGYRDQDGAVHVLQGQRRTLAAVETQREIIPVYLAETPDEAGRIITQMVENDQRTGFTDAERADGYEQLSLLGLTAAQIAKRTHSRKESVQQGLAARQSQTARDHLASGFTIEQAAVLAEFDDDEEAVESLVAATQRGTFDHTASRLRQKREAARAVAAETDRLTAEGTTVLDQAPWDYYYDGRGPAAPLRALGIDEEQHATCPGRAVIVVATWAGEAQTEEVCTDWKANGHENRQAVAGTSGPLDEDEKAERRRVIENNKEWRAATEVRRDWLCTLAQRKSAPKDAAVTLARLLAQAPSRVQDGMNDRKGITAEILGEQWRTSAPASSARASVYALTIALAGIEVIYADVHTWRNMTDTDLDYLAVLVAWGYTPCDLEQGLLDARADQ</sequence>
<geneLocation type="plasmid" evidence="2 3">
    <name>unnamed2</name>
</geneLocation>
<gene>
    <name evidence="2" type="ORF">CFK39_15925</name>
</gene>
<evidence type="ECO:0000259" key="1">
    <source>
        <dbReference type="SMART" id="SM00470"/>
    </source>
</evidence>
<keyword evidence="2" id="KW-0614">Plasmid</keyword>
<dbReference type="OrthoDB" id="3846919at2"/>
<accession>A0A220UGW9</accession>
<dbReference type="SUPFAM" id="SSF110849">
    <property type="entry name" value="ParB/Sulfiredoxin"/>
    <property type="match status" value="1"/>
</dbReference>
<reference evidence="2 3" key="1">
    <citation type="submission" date="2017-07" db="EMBL/GenBank/DDBJ databases">
        <title>Brachybacterium sp. VR2415.</title>
        <authorList>
            <person name="Tak E.J."/>
            <person name="Bae J.-W."/>
        </authorList>
    </citation>
    <scope>NUCLEOTIDE SEQUENCE [LARGE SCALE GENOMIC DNA]</scope>
    <source>
        <strain evidence="2 3">VR2415</strain>
        <plasmid evidence="2 3">unnamed2</plasmid>
    </source>
</reference>
<dbReference type="GO" id="GO:0005694">
    <property type="term" value="C:chromosome"/>
    <property type="evidence" value="ECO:0007669"/>
    <property type="project" value="TreeGrafter"/>
</dbReference>
<dbReference type="SMART" id="SM00470">
    <property type="entry name" value="ParB"/>
    <property type="match status" value="1"/>
</dbReference>
<evidence type="ECO:0000313" key="2">
    <source>
        <dbReference type="EMBL" id="ASK67335.1"/>
    </source>
</evidence>
<dbReference type="Proteomes" id="UP000198398">
    <property type="component" value="Plasmid unnamed2"/>
</dbReference>
<dbReference type="EMBL" id="CP022318">
    <property type="protein sequence ID" value="ASK67335.1"/>
    <property type="molecule type" value="Genomic_DNA"/>
</dbReference>
<dbReference type="AlphaFoldDB" id="A0A220UGW9"/>
<keyword evidence="3" id="KW-1185">Reference proteome</keyword>
<name>A0A220UGW9_9MICO</name>
<organism evidence="2 3">
    <name type="scientific">Brachybacterium avium</name>
    <dbReference type="NCBI Taxonomy" id="2017485"/>
    <lineage>
        <taxon>Bacteria</taxon>
        <taxon>Bacillati</taxon>
        <taxon>Actinomycetota</taxon>
        <taxon>Actinomycetes</taxon>
        <taxon>Micrococcales</taxon>
        <taxon>Dermabacteraceae</taxon>
        <taxon>Brachybacterium</taxon>
    </lineage>
</organism>
<dbReference type="InterPro" id="IPR042075">
    <property type="entry name" value="KorB_DNA-db"/>
</dbReference>
<proteinExistence type="predicted"/>
<dbReference type="InterPro" id="IPR050336">
    <property type="entry name" value="Chromosome_partition/occlusion"/>
</dbReference>
<dbReference type="SUPFAM" id="SSF109709">
    <property type="entry name" value="KorB DNA-binding domain-like"/>
    <property type="match status" value="1"/>
</dbReference>